<dbReference type="EMBL" id="LAYY01000037">
    <property type="protein sequence ID" value="KKK36215.1"/>
    <property type="molecule type" value="Genomic_DNA"/>
</dbReference>
<evidence type="ECO:0000313" key="3">
    <source>
        <dbReference type="EMBL" id="KKK36215.1"/>
    </source>
</evidence>
<dbReference type="SUPFAM" id="SSF53807">
    <property type="entry name" value="Helical backbone' metal receptor"/>
    <property type="match status" value="1"/>
</dbReference>
<proteinExistence type="predicted"/>
<dbReference type="RefSeq" id="WP_046525636.1">
    <property type="nucleotide sequence ID" value="NZ_LAYY01000037.1"/>
</dbReference>
<evidence type="ECO:0000256" key="2">
    <source>
        <dbReference type="SAM" id="SignalP"/>
    </source>
</evidence>
<evidence type="ECO:0000256" key="1">
    <source>
        <dbReference type="SAM" id="MobiDB-lite"/>
    </source>
</evidence>
<sequence>MKKKLLILLILVLGTALAGCSEGNEAEENKNKNTNPEMIQVYTTVYPLQYFTEAIGEDYVQVESIYPPGADEHTFEPSQKDMIKMADSDLFIYIGLGLEGFVEKAKNTLKNEQVAMLAAGEHIQFDDTEEAAGDEHSEDEHAQGEDEHAEDEHAHGEDEHAEDEHAHGEDEPAEDEHGHHHGDTDPHVWLDPLYSKQLAEAIKDQLIEMVPSQRNRFEQNFQELAKQLDELHADFDQTIKNARHHEVIVAHSAYGYWEERYGMKQLSISGLSTTNEPSQKELQTLISHGKEEGLKYVLFEQNFESRLAETVQKELGADALYLHNLSVLTNDDIANEETYFTLMQKNLETLDTALNK</sequence>
<keyword evidence="4" id="KW-1185">Reference proteome</keyword>
<feature type="signal peptide" evidence="2">
    <location>
        <begin position="1"/>
        <end position="18"/>
    </location>
</feature>
<dbReference type="Pfam" id="PF01297">
    <property type="entry name" value="ZnuA"/>
    <property type="match status" value="1"/>
</dbReference>
<feature type="region of interest" description="Disordered" evidence="1">
    <location>
        <begin position="129"/>
        <end position="188"/>
    </location>
</feature>
<dbReference type="Proteomes" id="UP000034166">
    <property type="component" value="Unassembled WGS sequence"/>
</dbReference>
<dbReference type="PROSITE" id="PS51257">
    <property type="entry name" value="PROKAR_LIPOPROTEIN"/>
    <property type="match status" value="1"/>
</dbReference>
<dbReference type="GO" id="GO:0046872">
    <property type="term" value="F:metal ion binding"/>
    <property type="evidence" value="ECO:0007669"/>
    <property type="project" value="InterPro"/>
</dbReference>
<dbReference type="PANTHER" id="PTHR42953:SF8">
    <property type="entry name" value="ZINT DOMAIN-CONTAINING PROTEIN"/>
    <property type="match status" value="1"/>
</dbReference>
<comment type="caution">
    <text evidence="3">The sequence shown here is derived from an EMBL/GenBank/DDBJ whole genome shotgun (WGS) entry which is preliminary data.</text>
</comment>
<dbReference type="Gene3D" id="3.40.50.1980">
    <property type="entry name" value="Nitrogenase molybdenum iron protein domain"/>
    <property type="match status" value="3"/>
</dbReference>
<dbReference type="PANTHER" id="PTHR42953">
    <property type="entry name" value="HIGH-AFFINITY ZINC UPTAKE SYSTEM PROTEIN ZNUA-RELATED"/>
    <property type="match status" value="1"/>
</dbReference>
<name>A0A0M2SUC2_9BACI</name>
<dbReference type="InterPro" id="IPR006127">
    <property type="entry name" value="ZnuA-like"/>
</dbReference>
<feature type="chain" id="PRO_5038595127" evidence="2">
    <location>
        <begin position="19"/>
        <end position="356"/>
    </location>
</feature>
<protein>
    <submittedName>
        <fullName evidence="3">Adhesin</fullName>
    </submittedName>
</protein>
<dbReference type="AlphaFoldDB" id="A0A0M2SUC2"/>
<reference evidence="3 4" key="1">
    <citation type="submission" date="2015-04" db="EMBL/GenBank/DDBJ databases">
        <title>Taxonomic description and genome sequence of Bacillus campisalis sp. nov., a novel member of the genus Bacillus isolated from solar saltern.</title>
        <authorList>
            <person name="Mathan Kumar R."/>
            <person name="Kaur G."/>
            <person name="Kumar A."/>
            <person name="Singh N.K."/>
            <person name="Kaur N."/>
            <person name="Kumar N."/>
            <person name="Mayilraj S."/>
        </authorList>
    </citation>
    <scope>NUCLEOTIDE SEQUENCE [LARGE SCALE GENOMIC DNA]</scope>
    <source>
        <strain evidence="3 4">SA2-6</strain>
    </source>
</reference>
<accession>A0A0M2SUC2</accession>
<keyword evidence="2" id="KW-0732">Signal</keyword>
<feature type="compositionally biased region" description="Basic and acidic residues" evidence="1">
    <location>
        <begin position="133"/>
        <end position="188"/>
    </location>
</feature>
<dbReference type="OrthoDB" id="9810636at2"/>
<dbReference type="InterPro" id="IPR050492">
    <property type="entry name" value="Bact_metal-bind_prot9"/>
</dbReference>
<gene>
    <name evidence="3" type="ORF">WQ57_20605</name>
</gene>
<evidence type="ECO:0000313" key="4">
    <source>
        <dbReference type="Proteomes" id="UP000034166"/>
    </source>
</evidence>
<dbReference type="PATRIC" id="fig|1408103.3.peg.4535"/>
<dbReference type="GO" id="GO:0030001">
    <property type="term" value="P:metal ion transport"/>
    <property type="evidence" value="ECO:0007669"/>
    <property type="project" value="InterPro"/>
</dbReference>
<organism evidence="3 4">
    <name type="scientific">Mesobacillus campisalis</name>
    <dbReference type="NCBI Taxonomy" id="1408103"/>
    <lineage>
        <taxon>Bacteria</taxon>
        <taxon>Bacillati</taxon>
        <taxon>Bacillota</taxon>
        <taxon>Bacilli</taxon>
        <taxon>Bacillales</taxon>
        <taxon>Bacillaceae</taxon>
        <taxon>Mesobacillus</taxon>
    </lineage>
</organism>